<dbReference type="PANTHER" id="PTHR31280:SF3">
    <property type="entry name" value="DNA TOPOISOMERASE 4 SUBUNIT B (DUF810)"/>
    <property type="match status" value="1"/>
</dbReference>
<dbReference type="InterPro" id="IPR014772">
    <property type="entry name" value="Munc13_dom-2"/>
</dbReference>
<name>U5DD15_AMBTC</name>
<dbReference type="InterPro" id="IPR008528">
    <property type="entry name" value="unc-13_homologue"/>
</dbReference>
<keyword evidence="4" id="KW-1185">Reference proteome</keyword>
<dbReference type="Gramene" id="ERN19317">
    <property type="protein sequence ID" value="ERN19317"/>
    <property type="gene ID" value="AMTR_s00069p00066350"/>
</dbReference>
<evidence type="ECO:0000259" key="2">
    <source>
        <dbReference type="PROSITE" id="PS51259"/>
    </source>
</evidence>
<dbReference type="PROSITE" id="PS51258">
    <property type="entry name" value="MHD1"/>
    <property type="match status" value="1"/>
</dbReference>
<reference evidence="4" key="1">
    <citation type="journal article" date="2013" name="Science">
        <title>The Amborella genome and the evolution of flowering plants.</title>
        <authorList>
            <consortium name="Amborella Genome Project"/>
        </authorList>
    </citation>
    <scope>NUCLEOTIDE SEQUENCE [LARGE SCALE GENOMIC DNA]</scope>
</reference>
<dbReference type="Proteomes" id="UP000017836">
    <property type="component" value="Unassembled WGS sequence"/>
</dbReference>
<dbReference type="Gene3D" id="1.10.357.50">
    <property type="match status" value="1"/>
</dbReference>
<evidence type="ECO:0000313" key="4">
    <source>
        <dbReference type="Proteomes" id="UP000017836"/>
    </source>
</evidence>
<evidence type="ECO:0008006" key="5">
    <source>
        <dbReference type="Google" id="ProtNLM"/>
    </source>
</evidence>
<dbReference type="STRING" id="13333.U5DD15"/>
<dbReference type="EMBL" id="KI392069">
    <property type="protein sequence ID" value="ERN19317.1"/>
    <property type="molecule type" value="Genomic_DNA"/>
</dbReference>
<dbReference type="InterPro" id="IPR014770">
    <property type="entry name" value="Munc13_1"/>
</dbReference>
<dbReference type="PROSITE" id="PS51259">
    <property type="entry name" value="MHD2"/>
    <property type="match status" value="1"/>
</dbReference>
<feature type="domain" description="MHD1" evidence="1">
    <location>
        <begin position="637"/>
        <end position="771"/>
    </location>
</feature>
<feature type="domain" description="MHD2" evidence="2">
    <location>
        <begin position="927"/>
        <end position="1037"/>
    </location>
</feature>
<dbReference type="PANTHER" id="PTHR31280">
    <property type="entry name" value="PROTEIN UNC-13 HOMOLOG"/>
    <property type="match status" value="1"/>
</dbReference>
<dbReference type="AlphaFoldDB" id="U5DD15"/>
<evidence type="ECO:0000259" key="1">
    <source>
        <dbReference type="PROSITE" id="PS51258"/>
    </source>
</evidence>
<dbReference type="eggNOG" id="ENOG502RMXK">
    <property type="taxonomic scope" value="Eukaryota"/>
</dbReference>
<proteinExistence type="predicted"/>
<evidence type="ECO:0000313" key="3">
    <source>
        <dbReference type="EMBL" id="ERN19317.1"/>
    </source>
</evidence>
<protein>
    <recommendedName>
        <fullName evidence="5">MHD1 domain-containing protein</fullName>
    </recommendedName>
</protein>
<dbReference type="Pfam" id="PF25761">
    <property type="entry name" value="TPR_PATROL1"/>
    <property type="match status" value="1"/>
</dbReference>
<dbReference type="OMA" id="FHESSYP"/>
<dbReference type="HOGENOM" id="CLU_009468_2_0_1"/>
<sequence>MLLQLYHRDRRKLLEFIMSSSLVKDVRLPPGATGLNDVDWDTVSVDHVIECAKEGRLLDLSESSKRYYLEEKFPLMVNSESRSSFYLLSDPEYSGSPPRHVPPQVGANFSWQSSPVNPLVDDVITKYEVEDGGIPITSRVRPSQPMNGIEHISFGLPSLSTGLSDDDLRDASYEVLVACTDVSRDMILSSEGKKKDRRTKFLSKLRTKKEKLQPQNCFAGSDFELLDTIRMQLEISEAMDRCIRQSLIHTSSASRGPISIAVISLELLSNISKSSFSNEKAYINWLKRQANILEELLAPPTNRNLETDLTMLKNLLSKIKHTTDWALMTPSKQGEVLTSIRRFASELAQRPGKFRIPGETYFWTGAYHLNIRLYEKLLNSVFDILEEGKLLEEVDEILEFLRATWPTLGITPQIHDALYAWVLFQQFVLTGESMLLEQATLQMHKVPMDKDCAAHEREYVDGLTCAIEVSHSRRNLSLIHAVLMSINLWCENRLTDYHLYFSEDSSNFEVVVNSAVVIKRLVSLECGENKVVNQSVTERELVSEQIKNYITRSIQAAYLRVVNALDTKGAAEGKPPLALLADEIKFIVERERTVFTPVLCHWCPDARVSSILLLHRLYGQRLRPFLEGVSQLSKDARSVLPAADALDHYLMDLVHSAHGKEMVNTSSGKDLHSYQVGEISGPLILSWVDSQHDKMLEWIERSCHLEVTDWEPLSSQQRQAASIVEVFRIIEETVDQFFGFKLPLETAHLKSLLGGIVRGLATYLQQVISHLVEKNHLFPPAPALTRYKEPTMKPFNKKKVIECKFLEEEVEDQLNVLATSKICVRLNTLQYIGVQVNALEDAMQKCWACIRPGCTLKSSKLNHQGDSKDGSFACTDDVDELFATFDSIRETTNALTEKICDFIGPKVVFWDMRETFINYLYQGSVSSARMENVLQQLDTVLNNVCDLIVDPLRDSVVLSIFRASLNGYVWVLLDGGPSRAFSPSDFEMMLEDLKLLKEFFVANGEGLPPAVVEREARLAHQILDLYNLQTETIIKRLMLASEQISSSVYNRRQGARSTEDVDTLLRVLCHKSDKQASKFLKRQFGLPKSSDYEVEHVGNESMSPFKSPVISELLKRSASIQWGENSQKSWSMIKKKLMEATSDIKQGGW</sequence>
<accession>U5DD15</accession>
<dbReference type="InterPro" id="IPR057984">
    <property type="entry name" value="PATROL1_C"/>
</dbReference>
<gene>
    <name evidence="3" type="ORF">AMTR_s00069p00066350</name>
</gene>
<organism evidence="3 4">
    <name type="scientific">Amborella trichopoda</name>
    <dbReference type="NCBI Taxonomy" id="13333"/>
    <lineage>
        <taxon>Eukaryota</taxon>
        <taxon>Viridiplantae</taxon>
        <taxon>Streptophyta</taxon>
        <taxon>Embryophyta</taxon>
        <taxon>Tracheophyta</taxon>
        <taxon>Spermatophyta</taxon>
        <taxon>Magnoliopsida</taxon>
        <taxon>Amborellales</taxon>
        <taxon>Amborellaceae</taxon>
        <taxon>Amborella</taxon>
    </lineage>
</organism>